<feature type="compositionally biased region" description="Polar residues" evidence="1">
    <location>
        <begin position="40"/>
        <end position="54"/>
    </location>
</feature>
<gene>
    <name evidence="2" type="ORF">DAPPUDRAFT_242669</name>
</gene>
<name>E9GH71_DAPPU</name>
<feature type="region of interest" description="Disordered" evidence="1">
    <location>
        <begin position="33"/>
        <end position="116"/>
    </location>
</feature>
<evidence type="ECO:0000313" key="2">
    <source>
        <dbReference type="EMBL" id="EFX81239.1"/>
    </source>
</evidence>
<evidence type="ECO:0000313" key="3">
    <source>
        <dbReference type="Proteomes" id="UP000000305"/>
    </source>
</evidence>
<dbReference type="Proteomes" id="UP000000305">
    <property type="component" value="Unassembled WGS sequence"/>
</dbReference>
<reference evidence="2 3" key="1">
    <citation type="journal article" date="2011" name="Science">
        <title>The ecoresponsive genome of Daphnia pulex.</title>
        <authorList>
            <person name="Colbourne J.K."/>
            <person name="Pfrender M.E."/>
            <person name="Gilbert D."/>
            <person name="Thomas W.K."/>
            <person name="Tucker A."/>
            <person name="Oakley T.H."/>
            <person name="Tokishita S."/>
            <person name="Aerts A."/>
            <person name="Arnold G.J."/>
            <person name="Basu M.K."/>
            <person name="Bauer D.J."/>
            <person name="Caceres C.E."/>
            <person name="Carmel L."/>
            <person name="Casola C."/>
            <person name="Choi J.H."/>
            <person name="Detter J.C."/>
            <person name="Dong Q."/>
            <person name="Dusheyko S."/>
            <person name="Eads B.D."/>
            <person name="Frohlich T."/>
            <person name="Geiler-Samerotte K.A."/>
            <person name="Gerlach D."/>
            <person name="Hatcher P."/>
            <person name="Jogdeo S."/>
            <person name="Krijgsveld J."/>
            <person name="Kriventseva E.V."/>
            <person name="Kultz D."/>
            <person name="Laforsch C."/>
            <person name="Lindquist E."/>
            <person name="Lopez J."/>
            <person name="Manak J.R."/>
            <person name="Muller J."/>
            <person name="Pangilinan J."/>
            <person name="Patwardhan R.P."/>
            <person name="Pitluck S."/>
            <person name="Pritham E.J."/>
            <person name="Rechtsteiner A."/>
            <person name="Rho M."/>
            <person name="Rogozin I.B."/>
            <person name="Sakarya O."/>
            <person name="Salamov A."/>
            <person name="Schaack S."/>
            <person name="Shapiro H."/>
            <person name="Shiga Y."/>
            <person name="Skalitzky C."/>
            <person name="Smith Z."/>
            <person name="Souvorov A."/>
            <person name="Sung W."/>
            <person name="Tang Z."/>
            <person name="Tsuchiya D."/>
            <person name="Tu H."/>
            <person name="Vos H."/>
            <person name="Wang M."/>
            <person name="Wolf Y.I."/>
            <person name="Yamagata H."/>
            <person name="Yamada T."/>
            <person name="Ye Y."/>
            <person name="Shaw J.R."/>
            <person name="Andrews J."/>
            <person name="Crease T.J."/>
            <person name="Tang H."/>
            <person name="Lucas S.M."/>
            <person name="Robertson H.M."/>
            <person name="Bork P."/>
            <person name="Koonin E.V."/>
            <person name="Zdobnov E.M."/>
            <person name="Grigoriev I.V."/>
            <person name="Lynch M."/>
            <person name="Boore J.L."/>
        </authorList>
    </citation>
    <scope>NUCLEOTIDE SEQUENCE [LARGE SCALE GENOMIC DNA]</scope>
</reference>
<keyword evidence="3" id="KW-1185">Reference proteome</keyword>
<proteinExistence type="predicted"/>
<dbReference type="EMBL" id="GL732544">
    <property type="protein sequence ID" value="EFX81239.1"/>
    <property type="molecule type" value="Genomic_DNA"/>
</dbReference>
<dbReference type="KEGG" id="dpx:DAPPUDRAFT_242669"/>
<dbReference type="InParanoid" id="E9GH71"/>
<dbReference type="HOGENOM" id="CLU_2099305_0_0_1"/>
<evidence type="ECO:0000256" key="1">
    <source>
        <dbReference type="SAM" id="MobiDB-lite"/>
    </source>
</evidence>
<protein>
    <submittedName>
        <fullName evidence="2">Uncharacterized protein</fullName>
    </submittedName>
</protein>
<accession>E9GH71</accession>
<dbReference type="AlphaFoldDB" id="E9GH71"/>
<sequence>MVSASATCSACSHILTVRADVLSSDHDSEFLTLRPGPAHGTSSNNWGLNPTNEKCSMEVDQPVVQDSRKQEPYTQSARRSHSVTPDKCGALKEIKQAGTGNGQLRARASQSTTQAV</sequence>
<organism evidence="2 3">
    <name type="scientific">Daphnia pulex</name>
    <name type="common">Water flea</name>
    <dbReference type="NCBI Taxonomy" id="6669"/>
    <lineage>
        <taxon>Eukaryota</taxon>
        <taxon>Metazoa</taxon>
        <taxon>Ecdysozoa</taxon>
        <taxon>Arthropoda</taxon>
        <taxon>Crustacea</taxon>
        <taxon>Branchiopoda</taxon>
        <taxon>Diplostraca</taxon>
        <taxon>Cladocera</taxon>
        <taxon>Anomopoda</taxon>
        <taxon>Daphniidae</taxon>
        <taxon>Daphnia</taxon>
    </lineage>
</organism>